<sequence length="62" mass="6887">MLGDLLRKADISGVIFPSMARPEGINVVLFLDMLQPERVLQVLDDGRLPRDGRSWGDPPTVI</sequence>
<proteinExistence type="predicted"/>
<evidence type="ECO:0008006" key="3">
    <source>
        <dbReference type="Google" id="ProtNLM"/>
    </source>
</evidence>
<dbReference type="HOGENOM" id="CLU_2903250_0_0_6"/>
<gene>
    <name evidence="1" type="ORF">XOC_4593</name>
</gene>
<accession>G7TC37</accession>
<name>G7TC37_XANOB</name>
<organism evidence="1 2">
    <name type="scientific">Xanthomonas oryzae pv. oryzicola (strain BLS256)</name>
    <dbReference type="NCBI Taxonomy" id="383407"/>
    <lineage>
        <taxon>Bacteria</taxon>
        <taxon>Pseudomonadati</taxon>
        <taxon>Pseudomonadota</taxon>
        <taxon>Gammaproteobacteria</taxon>
        <taxon>Lysobacterales</taxon>
        <taxon>Lysobacteraceae</taxon>
        <taxon>Xanthomonas</taxon>
    </lineage>
</organism>
<reference evidence="1 2" key="1">
    <citation type="journal article" date="2011" name="J. Bacteriol.">
        <title>Two new complete genome sequences offer insight into host and tissue specificity of plant pathogenic Xanthomonas spp.</title>
        <authorList>
            <person name="Bogdanove A.J."/>
            <person name="Koebnik R."/>
            <person name="Lu H."/>
            <person name="Furutani A."/>
            <person name="Angiuoli S.V."/>
            <person name="Patil P.B."/>
            <person name="Van Sluys M.A."/>
            <person name="Ryan R.P."/>
            <person name="Meyer D.F."/>
            <person name="Han S.W."/>
            <person name="Aparna G."/>
            <person name="Rajaram M."/>
            <person name="Delcher A.L."/>
            <person name="Phillippy A.M."/>
            <person name="Puiu D."/>
            <person name="Schatz M.C."/>
            <person name="Shumway M."/>
            <person name="Sommer D.D."/>
            <person name="Trapnell C."/>
            <person name="Benahmed F."/>
            <person name="Dimitrov G."/>
            <person name="Madupu R."/>
            <person name="Radune D."/>
            <person name="Sullivan S."/>
            <person name="Jha G."/>
            <person name="Ishihara H."/>
            <person name="Lee S.W."/>
            <person name="Pandey A."/>
            <person name="Sharma V."/>
            <person name="Sriariyanun M."/>
            <person name="Szurek B."/>
            <person name="Vera-Cruz C.M."/>
            <person name="Dorman K.S."/>
            <person name="Ronald P.C."/>
            <person name="Verdier V."/>
            <person name="Dow J.M."/>
            <person name="Sonti R.V."/>
            <person name="Tsuge S."/>
            <person name="Brendel V.P."/>
            <person name="Rabinowicz P.D."/>
            <person name="Leach J.E."/>
            <person name="White F.F."/>
            <person name="Salzberg S.L."/>
        </authorList>
    </citation>
    <scope>NUCLEOTIDE SEQUENCE [LARGE SCALE GENOMIC DNA]</scope>
    <source>
        <strain evidence="1 2">BLS256</strain>
    </source>
</reference>
<dbReference type="EMBL" id="CP003057">
    <property type="protein sequence ID" value="AEQ98650.1"/>
    <property type="molecule type" value="Genomic_DNA"/>
</dbReference>
<dbReference type="Proteomes" id="UP000008851">
    <property type="component" value="Chromosome"/>
</dbReference>
<dbReference type="KEGG" id="xor:XOC_4593"/>
<dbReference type="AlphaFoldDB" id="G7TC37"/>
<protein>
    <recommendedName>
        <fullName evidence="3">RES domain-containing protein</fullName>
    </recommendedName>
</protein>
<evidence type="ECO:0000313" key="2">
    <source>
        <dbReference type="Proteomes" id="UP000008851"/>
    </source>
</evidence>
<evidence type="ECO:0000313" key="1">
    <source>
        <dbReference type="EMBL" id="AEQ98650.1"/>
    </source>
</evidence>